<gene>
    <name evidence="3" type="ORF">Y900_004750</name>
</gene>
<reference evidence="3" key="1">
    <citation type="submission" date="2014-05" db="EMBL/GenBank/DDBJ databases">
        <title>Genome sequence of Mycobacterium aromaticivorans strain JS19b1T (= DSM 45407T).</title>
        <authorList>
            <person name="Kwak Y."/>
            <person name="Park G.-S."/>
            <person name="Li Q.X."/>
            <person name="Lee S.-E."/>
            <person name="Shin J.-H."/>
        </authorList>
    </citation>
    <scope>NUCLEOTIDE SEQUENCE [LARGE SCALE GENOMIC DNA]</scope>
    <source>
        <strain evidence="3">JS19b1</strain>
    </source>
</reference>
<dbReference type="PANTHER" id="PTHR43477">
    <property type="entry name" value="DIHYDROANTICAPSIN 7-DEHYDROGENASE"/>
    <property type="match status" value="1"/>
</dbReference>
<dbReference type="PRINTS" id="PR00081">
    <property type="entry name" value="GDHRDH"/>
</dbReference>
<dbReference type="GO" id="GO:0016491">
    <property type="term" value="F:oxidoreductase activity"/>
    <property type="evidence" value="ECO:0007669"/>
    <property type="project" value="UniProtKB-KW"/>
</dbReference>
<dbReference type="RefSeq" id="WP_036339548.1">
    <property type="nucleotide sequence ID" value="NZ_JALN02000001.1"/>
</dbReference>
<dbReference type="SUPFAM" id="SSF51735">
    <property type="entry name" value="NAD(P)-binding Rossmann-fold domains"/>
    <property type="match status" value="1"/>
</dbReference>
<organism evidence="3 4">
    <name type="scientific">Mycolicibacterium aromaticivorans JS19b1 = JCM 16368</name>
    <dbReference type="NCBI Taxonomy" id="1440774"/>
    <lineage>
        <taxon>Bacteria</taxon>
        <taxon>Bacillati</taxon>
        <taxon>Actinomycetota</taxon>
        <taxon>Actinomycetes</taxon>
        <taxon>Mycobacteriales</taxon>
        <taxon>Mycobacteriaceae</taxon>
        <taxon>Mycolicibacterium</taxon>
    </lineage>
</organism>
<dbReference type="Pfam" id="PF00106">
    <property type="entry name" value="adh_short"/>
    <property type="match status" value="1"/>
</dbReference>
<dbReference type="eggNOG" id="COG1028">
    <property type="taxonomic scope" value="Bacteria"/>
</dbReference>
<evidence type="ECO:0000256" key="2">
    <source>
        <dbReference type="ARBA" id="ARBA00023002"/>
    </source>
</evidence>
<dbReference type="NCBIfam" id="NF009092">
    <property type="entry name" value="PRK12428.1"/>
    <property type="match status" value="1"/>
</dbReference>
<dbReference type="Pfam" id="PF13561">
    <property type="entry name" value="adh_short_C2"/>
    <property type="match status" value="1"/>
</dbReference>
<dbReference type="InterPro" id="IPR036291">
    <property type="entry name" value="NAD(P)-bd_dom_sf"/>
</dbReference>
<dbReference type="EMBL" id="JALN02000001">
    <property type="protein sequence ID" value="KDE98268.1"/>
    <property type="molecule type" value="Genomic_DNA"/>
</dbReference>
<evidence type="ECO:0000313" key="3">
    <source>
        <dbReference type="EMBL" id="KDE98268.1"/>
    </source>
</evidence>
<proteinExistence type="inferred from homology"/>
<dbReference type="InterPro" id="IPR051122">
    <property type="entry name" value="SDR_DHRS6-like"/>
</dbReference>
<evidence type="ECO:0000256" key="1">
    <source>
        <dbReference type="ARBA" id="ARBA00006484"/>
    </source>
</evidence>
<dbReference type="Gene3D" id="3.40.50.720">
    <property type="entry name" value="NAD(P)-binding Rossmann-like Domain"/>
    <property type="match status" value="1"/>
</dbReference>
<comment type="similarity">
    <text evidence="1">Belongs to the short-chain dehydrogenases/reductases (SDR) family.</text>
</comment>
<protein>
    <submittedName>
        <fullName evidence="3">3-alpha-hydroxysteroid dehydrogenase</fullName>
    </submittedName>
</protein>
<dbReference type="AlphaFoldDB" id="A0A064CHQ6"/>
<sequence>MADFSGRRYVVTGAASGIGHAVAEQLLALGAEVTSLDRNTPKASVHKHIEVDLANPRSIDAALEQLNGAYDGLMNVAGIPGTAAGELVFAVNSLAVRHLTEAFFERLTPGGSVTIVSSTAGFGWPERLPAIRELLATDTFEEGAAWFKANPQQGNAYNFSKEVSTVYTLSMGLALAQMGFRINAVLPGPVRTPILVDFEESMGKDTLDGLEGLLGRHAEPEDIAEVVLFLASDAARWVNGQAIAVDGGISGAVASGVVPAPEI</sequence>
<dbReference type="OrthoDB" id="9809287at2"/>
<accession>A0A064CHQ6</accession>
<keyword evidence="4" id="KW-1185">Reference proteome</keyword>
<comment type="caution">
    <text evidence="3">The sequence shown here is derived from an EMBL/GenBank/DDBJ whole genome shotgun (WGS) entry which is preliminary data.</text>
</comment>
<dbReference type="STRING" id="1440774.Y900_004750"/>
<dbReference type="InterPro" id="IPR002347">
    <property type="entry name" value="SDR_fam"/>
</dbReference>
<dbReference type="PANTHER" id="PTHR43477:SF1">
    <property type="entry name" value="DIHYDROANTICAPSIN 7-DEHYDROGENASE"/>
    <property type="match status" value="1"/>
</dbReference>
<keyword evidence="2" id="KW-0560">Oxidoreductase</keyword>
<name>A0A064CHQ6_9MYCO</name>
<dbReference type="Proteomes" id="UP000022835">
    <property type="component" value="Unassembled WGS sequence"/>
</dbReference>
<evidence type="ECO:0000313" key="4">
    <source>
        <dbReference type="Proteomes" id="UP000022835"/>
    </source>
</evidence>